<feature type="domain" description="Mannosyl-glycoprotein endo-beta-N-acetylglucosamidase-like" evidence="4">
    <location>
        <begin position="49"/>
        <end position="205"/>
    </location>
</feature>
<dbReference type="InterPro" id="IPR002901">
    <property type="entry name" value="MGlyc_endo_b_GlcNAc-like_dom"/>
</dbReference>
<evidence type="ECO:0000256" key="3">
    <source>
        <dbReference type="SAM" id="Phobius"/>
    </source>
</evidence>
<keyword evidence="6" id="KW-1185">Reference proteome</keyword>
<protein>
    <submittedName>
        <fullName evidence="5">Glucosaminidase domain-containing protein</fullName>
    </submittedName>
</protein>
<proteinExistence type="inferred from homology"/>
<dbReference type="RefSeq" id="WP_248601519.1">
    <property type="nucleotide sequence ID" value="NZ_BPLM01000020.1"/>
</dbReference>
<sequence>MPKKKRKKKFQITVSFNKLLIAVVLFMGLFFSGIYYFSHHTYDAYNPGDVNQKHKVFINKILPAACRAQKQYNILASISIAQAILESDWGNSGLSVKYNNLYGMKADVNDSQAVKLSTQEFVNGKFITTTGRFKVYNSWEESIISHAALLRNGTYWNRQQYQDVVNSDNYVEAAAGLQSDGYATDPSYTKKIIKIIEKYHLNQYDKHK</sequence>
<keyword evidence="3" id="KW-0472">Membrane</keyword>
<keyword evidence="2" id="KW-0378">Hydrolase</keyword>
<gene>
    <name evidence="5" type="ORF">LNP07_02175</name>
</gene>
<dbReference type="Proteomes" id="UP001522905">
    <property type="component" value="Unassembled WGS sequence"/>
</dbReference>
<feature type="transmembrane region" description="Helical" evidence="3">
    <location>
        <begin position="20"/>
        <end position="37"/>
    </location>
</feature>
<reference evidence="5 6" key="1">
    <citation type="submission" date="2021-11" db="EMBL/GenBank/DDBJ databases">
        <title>Comparative genomics of bee honey and flower isolates.</title>
        <authorList>
            <person name="Bechtner J.D."/>
            <person name="Gallus M.K."/>
            <person name="Ehrmann M."/>
        </authorList>
    </citation>
    <scope>NUCLEOTIDE SEQUENCE [LARGE SCALE GENOMIC DNA]</scope>
    <source>
        <strain evidence="5 6">M161</strain>
    </source>
</reference>
<dbReference type="Gene3D" id="1.10.530.10">
    <property type="match status" value="1"/>
</dbReference>
<dbReference type="PANTHER" id="PTHR33308">
    <property type="entry name" value="PEPTIDOGLYCAN HYDROLASE FLGJ"/>
    <property type="match status" value="1"/>
</dbReference>
<evidence type="ECO:0000313" key="6">
    <source>
        <dbReference type="Proteomes" id="UP001522905"/>
    </source>
</evidence>
<dbReference type="InterPro" id="IPR051056">
    <property type="entry name" value="Glycosyl_Hydrolase_73"/>
</dbReference>
<comment type="caution">
    <text evidence="5">The sequence shown here is derived from an EMBL/GenBank/DDBJ whole genome shotgun (WGS) entry which is preliminary data.</text>
</comment>
<dbReference type="PRINTS" id="PR01002">
    <property type="entry name" value="FLGFLGJ"/>
</dbReference>
<keyword evidence="3" id="KW-1133">Transmembrane helix</keyword>
<comment type="similarity">
    <text evidence="1">Belongs to the glycosyl hydrolase 73 family.</text>
</comment>
<dbReference type="Gene3D" id="4.10.80.30">
    <property type="entry name" value="DNA polymerase, domain 6"/>
    <property type="match status" value="1"/>
</dbReference>
<organism evidence="5 6">
    <name type="scientific">Apilactobacillus xinyiensis</name>
    <dbReference type="NCBI Taxonomy" id="2841032"/>
    <lineage>
        <taxon>Bacteria</taxon>
        <taxon>Bacillati</taxon>
        <taxon>Bacillota</taxon>
        <taxon>Bacilli</taxon>
        <taxon>Lactobacillales</taxon>
        <taxon>Lactobacillaceae</taxon>
        <taxon>Apilactobacillus</taxon>
    </lineage>
</organism>
<evidence type="ECO:0000256" key="2">
    <source>
        <dbReference type="ARBA" id="ARBA00022801"/>
    </source>
</evidence>
<dbReference type="SMART" id="SM00047">
    <property type="entry name" value="LYZ2"/>
    <property type="match status" value="1"/>
</dbReference>
<accession>A0ABT0I0F3</accession>
<dbReference type="PANTHER" id="PTHR33308:SF9">
    <property type="entry name" value="PEPTIDOGLYCAN HYDROLASE FLGJ"/>
    <property type="match status" value="1"/>
</dbReference>
<evidence type="ECO:0000256" key="1">
    <source>
        <dbReference type="ARBA" id="ARBA00010266"/>
    </source>
</evidence>
<keyword evidence="3" id="KW-0812">Transmembrane</keyword>
<dbReference type="Pfam" id="PF01832">
    <property type="entry name" value="Glucosaminidase"/>
    <property type="match status" value="1"/>
</dbReference>
<dbReference type="EMBL" id="JAJIAO010000002">
    <property type="protein sequence ID" value="MCK8624321.1"/>
    <property type="molecule type" value="Genomic_DNA"/>
</dbReference>
<evidence type="ECO:0000259" key="4">
    <source>
        <dbReference type="SMART" id="SM00047"/>
    </source>
</evidence>
<name>A0ABT0I0F3_9LACO</name>
<evidence type="ECO:0000313" key="5">
    <source>
        <dbReference type="EMBL" id="MCK8624321.1"/>
    </source>
</evidence>